<dbReference type="PROSITE" id="PS50088">
    <property type="entry name" value="ANK_REPEAT"/>
    <property type="match status" value="2"/>
</dbReference>
<feature type="region of interest" description="Disordered" evidence="3">
    <location>
        <begin position="1"/>
        <end position="39"/>
    </location>
</feature>
<dbReference type="RefSeq" id="XP_001838042.2">
    <property type="nucleotide sequence ID" value="XM_001837990.2"/>
</dbReference>
<feature type="repeat" description="ANK" evidence="2">
    <location>
        <begin position="821"/>
        <end position="854"/>
    </location>
</feature>
<dbReference type="VEuPathDB" id="FungiDB:CC1G_07532"/>
<keyword evidence="1" id="KW-0677">Repeat</keyword>
<feature type="repeat" description="ANK" evidence="2">
    <location>
        <begin position="787"/>
        <end position="810"/>
    </location>
</feature>
<dbReference type="EMBL" id="AACS02000006">
    <property type="protein sequence ID" value="EAU83797.2"/>
    <property type="molecule type" value="Genomic_DNA"/>
</dbReference>
<dbReference type="SUPFAM" id="SSF48403">
    <property type="entry name" value="Ankyrin repeat"/>
    <property type="match status" value="1"/>
</dbReference>
<comment type="caution">
    <text evidence="5">The sequence shown here is derived from an EMBL/GenBank/DDBJ whole genome shotgun (WGS) entry which is preliminary data.</text>
</comment>
<name>A8P179_COPC7</name>
<dbReference type="GeneID" id="6014611"/>
<feature type="compositionally biased region" description="Basic and acidic residues" evidence="3">
    <location>
        <begin position="10"/>
        <end position="21"/>
    </location>
</feature>
<dbReference type="InterPro" id="IPR056884">
    <property type="entry name" value="NPHP3-like_N"/>
</dbReference>
<dbReference type="OMA" id="NILMWLS"/>
<dbReference type="AlphaFoldDB" id="A8P179"/>
<dbReference type="Gene3D" id="3.40.50.300">
    <property type="entry name" value="P-loop containing nucleotide triphosphate hydrolases"/>
    <property type="match status" value="1"/>
</dbReference>
<dbReference type="eggNOG" id="KOG4177">
    <property type="taxonomic scope" value="Eukaryota"/>
</dbReference>
<dbReference type="InterPro" id="IPR036770">
    <property type="entry name" value="Ankyrin_rpt-contain_sf"/>
</dbReference>
<dbReference type="OrthoDB" id="195446at2759"/>
<gene>
    <name evidence="5" type="ORF">CC1G_07532</name>
</gene>
<evidence type="ECO:0000313" key="5">
    <source>
        <dbReference type="EMBL" id="EAU83797.2"/>
    </source>
</evidence>
<sequence>MGQSVSFQDAKSEDKAEEKEATAISPYGGPETLQISGGDKEGNAWQFQARELGLSKTTTPLQVTEQIGGVSLSGNAHISGGIVAGGDVHTNVVVQLPDKAVIAAQERARLKEEREKEAQARARLLKEILEWLAPNAHFRAVQSANLEKCTDGTLSWFIAAELYQSWKKGGNRIIWGTGIPGAGKTVLASRAIHDLEQHSNSAKGRVCVIFAYCRYSEPLTVQEILEALIKQFLECDPSLTSIVEPVYTRHKFLQTRPTQRELLDLLQQLESHFEIVFYVIDGLDEAVVETQFDLIQAINRLRGRFALTSRPIRRLELGLPATKFYRVVPDSSDIVRLVNQKIDNVPGFGELLDRYGQRQELIRRIQSKSSGMFLHAALQIEIVNQCLTIICVENNLNRFPPGLEGMYHEAVSRINRQTPPDNVALAKHVLLWVVFAHEALTLPILCRLLPLTYEGVFSTDDDSLEGALIDGRSLASVCCGLIHIETQTNLVRLVHFTAKDVLVPLLMRDFPNPHGLLFRAAAQQLASHGIVNNSTLATCFELEALLDRHSSIHYAYNHWAYHAKECASESDLFAAEVLDFLKSCTSFPFRISEWSLVRFSPLHVAARYGLHTFVDQLVEAAKGDITVRTEGDWDATPLIVAARYGHTEFIDRLLNLNRRTILKAVLGGHSKPGMHLLTGQINIRGSGGRSALIEASLHGRHEAVKRLLEHPDVDVNLQSDAGWTALYCAMNEPTYDLLLARKDIQVNVKDNSTGETVLMRVAKHGVEWAVERLLAHRDIQVNAISKNGSTALMLAAEAGHAGIVRRLLRHRDIRPNMLCRQGWTALMLAASKGHEGAVRELLEFDGIDVNVRANCTPLMVASTPAVTTLLLQCEGIRTDLTDREGLTALGRAKRNPLHVVVDEEKRRNLEGKIALLEEYEKGRA</sequence>
<dbReference type="Proteomes" id="UP000001861">
    <property type="component" value="Unassembled WGS sequence"/>
</dbReference>
<dbReference type="SUPFAM" id="SSF52540">
    <property type="entry name" value="P-loop containing nucleoside triphosphate hydrolases"/>
    <property type="match status" value="1"/>
</dbReference>
<evidence type="ECO:0000259" key="4">
    <source>
        <dbReference type="Pfam" id="PF24883"/>
    </source>
</evidence>
<organism evidence="5 6">
    <name type="scientific">Coprinopsis cinerea (strain Okayama-7 / 130 / ATCC MYA-4618 / FGSC 9003)</name>
    <name type="common">Inky cap fungus</name>
    <name type="synonym">Hormographiella aspergillata</name>
    <dbReference type="NCBI Taxonomy" id="240176"/>
    <lineage>
        <taxon>Eukaryota</taxon>
        <taxon>Fungi</taxon>
        <taxon>Dikarya</taxon>
        <taxon>Basidiomycota</taxon>
        <taxon>Agaricomycotina</taxon>
        <taxon>Agaricomycetes</taxon>
        <taxon>Agaricomycetidae</taxon>
        <taxon>Agaricales</taxon>
        <taxon>Agaricineae</taxon>
        <taxon>Psathyrellaceae</taxon>
        <taxon>Coprinopsis</taxon>
    </lineage>
</organism>
<dbReference type="KEGG" id="cci:CC1G_07532"/>
<keyword evidence="6" id="KW-1185">Reference proteome</keyword>
<feature type="domain" description="Nephrocystin 3-like N-terminal" evidence="4">
    <location>
        <begin position="152"/>
        <end position="301"/>
    </location>
</feature>
<dbReference type="PANTHER" id="PTHR10039:SF15">
    <property type="entry name" value="NACHT DOMAIN-CONTAINING PROTEIN"/>
    <property type="match status" value="1"/>
</dbReference>
<protein>
    <recommendedName>
        <fullName evidence="4">Nephrocystin 3-like N-terminal domain-containing protein</fullName>
    </recommendedName>
</protein>
<evidence type="ECO:0000256" key="1">
    <source>
        <dbReference type="ARBA" id="ARBA00022737"/>
    </source>
</evidence>
<accession>A8P179</accession>
<proteinExistence type="predicted"/>
<evidence type="ECO:0000256" key="3">
    <source>
        <dbReference type="SAM" id="MobiDB-lite"/>
    </source>
</evidence>
<reference evidence="5 6" key="1">
    <citation type="journal article" date="2010" name="Proc. Natl. Acad. Sci. U.S.A.">
        <title>Insights into evolution of multicellular fungi from the assembled chromosomes of the mushroom Coprinopsis cinerea (Coprinus cinereus).</title>
        <authorList>
            <person name="Stajich J.E."/>
            <person name="Wilke S.K."/>
            <person name="Ahren D."/>
            <person name="Au C.H."/>
            <person name="Birren B.W."/>
            <person name="Borodovsky M."/>
            <person name="Burns C."/>
            <person name="Canback B."/>
            <person name="Casselton L.A."/>
            <person name="Cheng C.K."/>
            <person name="Deng J."/>
            <person name="Dietrich F.S."/>
            <person name="Fargo D.C."/>
            <person name="Farman M.L."/>
            <person name="Gathman A.C."/>
            <person name="Goldberg J."/>
            <person name="Guigo R."/>
            <person name="Hoegger P.J."/>
            <person name="Hooker J.B."/>
            <person name="Huggins A."/>
            <person name="James T.Y."/>
            <person name="Kamada T."/>
            <person name="Kilaru S."/>
            <person name="Kodira C."/>
            <person name="Kues U."/>
            <person name="Kupfer D."/>
            <person name="Kwan H.S."/>
            <person name="Lomsadze A."/>
            <person name="Li W."/>
            <person name="Lilly W.W."/>
            <person name="Ma L.J."/>
            <person name="Mackey A.J."/>
            <person name="Manning G."/>
            <person name="Martin F."/>
            <person name="Muraguchi H."/>
            <person name="Natvig D.O."/>
            <person name="Palmerini H."/>
            <person name="Ramesh M.A."/>
            <person name="Rehmeyer C.J."/>
            <person name="Roe B.A."/>
            <person name="Shenoy N."/>
            <person name="Stanke M."/>
            <person name="Ter-Hovhannisyan V."/>
            <person name="Tunlid A."/>
            <person name="Velagapudi R."/>
            <person name="Vision T.J."/>
            <person name="Zeng Q."/>
            <person name="Zolan M.E."/>
            <person name="Pukkila P.J."/>
        </authorList>
    </citation>
    <scope>NUCLEOTIDE SEQUENCE [LARGE SCALE GENOMIC DNA]</scope>
    <source>
        <strain evidence="6">Okayama-7 / 130 / ATCC MYA-4618 / FGSC 9003</strain>
    </source>
</reference>
<dbReference type="InParanoid" id="A8P179"/>
<dbReference type="InterPro" id="IPR027417">
    <property type="entry name" value="P-loop_NTPase"/>
</dbReference>
<dbReference type="Gene3D" id="1.25.40.20">
    <property type="entry name" value="Ankyrin repeat-containing domain"/>
    <property type="match status" value="3"/>
</dbReference>
<evidence type="ECO:0000256" key="2">
    <source>
        <dbReference type="PROSITE-ProRule" id="PRU00023"/>
    </source>
</evidence>
<dbReference type="PROSITE" id="PS50297">
    <property type="entry name" value="ANK_REP_REGION"/>
    <property type="match status" value="1"/>
</dbReference>
<dbReference type="Pfam" id="PF24883">
    <property type="entry name" value="NPHP3_N"/>
    <property type="match status" value="1"/>
</dbReference>
<dbReference type="PANTHER" id="PTHR10039">
    <property type="entry name" value="AMELOGENIN"/>
    <property type="match status" value="1"/>
</dbReference>
<dbReference type="Pfam" id="PF12796">
    <property type="entry name" value="Ank_2"/>
    <property type="match status" value="2"/>
</dbReference>
<dbReference type="HOGENOM" id="CLU_000288_34_23_1"/>
<dbReference type="SMART" id="SM00248">
    <property type="entry name" value="ANK"/>
    <property type="match status" value="7"/>
</dbReference>
<dbReference type="InterPro" id="IPR002110">
    <property type="entry name" value="Ankyrin_rpt"/>
</dbReference>
<evidence type="ECO:0000313" key="6">
    <source>
        <dbReference type="Proteomes" id="UP000001861"/>
    </source>
</evidence>
<keyword evidence="2" id="KW-0040">ANK repeat</keyword>